<keyword evidence="5" id="KW-0687">Ribonucleoprotein</keyword>
<organism evidence="9 10">
    <name type="scientific">Odynerus spinipes</name>
    <dbReference type="NCBI Taxonomy" id="1348599"/>
    <lineage>
        <taxon>Eukaryota</taxon>
        <taxon>Metazoa</taxon>
        <taxon>Ecdysozoa</taxon>
        <taxon>Arthropoda</taxon>
        <taxon>Hexapoda</taxon>
        <taxon>Insecta</taxon>
        <taxon>Pterygota</taxon>
        <taxon>Neoptera</taxon>
        <taxon>Endopterygota</taxon>
        <taxon>Hymenoptera</taxon>
        <taxon>Apocrita</taxon>
        <taxon>Aculeata</taxon>
        <taxon>Vespoidea</taxon>
        <taxon>Vespidae</taxon>
        <taxon>Eumeninae</taxon>
        <taxon>Odynerus</taxon>
    </lineage>
</organism>
<name>A0AAD9VMH8_9HYME</name>
<evidence type="ECO:0000256" key="7">
    <source>
        <dbReference type="ARBA" id="ARBA00035187"/>
    </source>
</evidence>
<protein>
    <recommendedName>
        <fullName evidence="7">Large ribosomal subunit protein mL44</fullName>
    </recommendedName>
</protein>
<feature type="domain" description="RNase III" evidence="8">
    <location>
        <begin position="66"/>
        <end position="199"/>
    </location>
</feature>
<dbReference type="CDD" id="cd19874">
    <property type="entry name" value="DSRM_MRPL44"/>
    <property type="match status" value="1"/>
</dbReference>
<dbReference type="AlphaFoldDB" id="A0AAD9VMH8"/>
<dbReference type="Gene3D" id="1.10.1520.10">
    <property type="entry name" value="Ribonuclease III domain"/>
    <property type="match status" value="1"/>
</dbReference>
<dbReference type="SMART" id="SM00535">
    <property type="entry name" value="RIBOc"/>
    <property type="match status" value="1"/>
</dbReference>
<evidence type="ECO:0000256" key="2">
    <source>
        <dbReference type="ARBA" id="ARBA00022946"/>
    </source>
</evidence>
<comment type="caution">
    <text evidence="9">The sequence shown here is derived from an EMBL/GenBank/DDBJ whole genome shotgun (WGS) entry which is preliminary data.</text>
</comment>
<dbReference type="SUPFAM" id="SSF69065">
    <property type="entry name" value="RNase III domain-like"/>
    <property type="match status" value="1"/>
</dbReference>
<dbReference type="Pfam" id="PF22892">
    <property type="entry name" value="DSRM_MRPL44"/>
    <property type="match status" value="1"/>
</dbReference>
<proteinExistence type="inferred from homology"/>
<dbReference type="GO" id="GO:0005840">
    <property type="term" value="C:ribosome"/>
    <property type="evidence" value="ECO:0007669"/>
    <property type="project" value="UniProtKB-KW"/>
</dbReference>
<evidence type="ECO:0000313" key="9">
    <source>
        <dbReference type="EMBL" id="KAK2580261.1"/>
    </source>
</evidence>
<keyword evidence="4" id="KW-0496">Mitochondrion</keyword>
<reference evidence="9" key="2">
    <citation type="journal article" date="2023" name="Commun. Biol.">
        <title>Intrasexual cuticular hydrocarbon dimorphism in a wasp sheds light on hydrocarbon biosynthesis genes in Hymenoptera.</title>
        <authorList>
            <person name="Moris V.C."/>
            <person name="Podsiadlowski L."/>
            <person name="Martin S."/>
            <person name="Oeyen J.P."/>
            <person name="Donath A."/>
            <person name="Petersen M."/>
            <person name="Wilbrandt J."/>
            <person name="Misof B."/>
            <person name="Liedtke D."/>
            <person name="Thamm M."/>
            <person name="Scheiner R."/>
            <person name="Schmitt T."/>
            <person name="Niehuis O."/>
        </authorList>
    </citation>
    <scope>NUCLEOTIDE SEQUENCE</scope>
    <source>
        <strain evidence="9">GBR_01_08_01A</strain>
    </source>
</reference>
<evidence type="ECO:0000256" key="6">
    <source>
        <dbReference type="ARBA" id="ARBA00024034"/>
    </source>
</evidence>
<dbReference type="GO" id="GO:0006396">
    <property type="term" value="P:RNA processing"/>
    <property type="evidence" value="ECO:0007669"/>
    <property type="project" value="InterPro"/>
</dbReference>
<dbReference type="InterPro" id="IPR000999">
    <property type="entry name" value="RNase_III_dom"/>
</dbReference>
<dbReference type="EMBL" id="JAIFRP010000062">
    <property type="protein sequence ID" value="KAK2580261.1"/>
    <property type="molecule type" value="Genomic_DNA"/>
</dbReference>
<dbReference type="Pfam" id="PF22935">
    <property type="entry name" value="RM44_endonuclase"/>
    <property type="match status" value="1"/>
</dbReference>
<evidence type="ECO:0000256" key="3">
    <source>
        <dbReference type="ARBA" id="ARBA00022980"/>
    </source>
</evidence>
<comment type="similarity">
    <text evidence="6">Belongs to the ribonuclease III family. Mitochondrion-specific ribosomal protein mL44 subfamily.</text>
</comment>
<dbReference type="GO" id="GO:1990904">
    <property type="term" value="C:ribonucleoprotein complex"/>
    <property type="evidence" value="ECO:0007669"/>
    <property type="project" value="UniProtKB-KW"/>
</dbReference>
<dbReference type="Proteomes" id="UP001258017">
    <property type="component" value="Unassembled WGS sequence"/>
</dbReference>
<keyword evidence="3" id="KW-0689">Ribosomal protein</keyword>
<dbReference type="GO" id="GO:0003725">
    <property type="term" value="F:double-stranded RNA binding"/>
    <property type="evidence" value="ECO:0007669"/>
    <property type="project" value="InterPro"/>
</dbReference>
<evidence type="ECO:0000259" key="8">
    <source>
        <dbReference type="PROSITE" id="PS50142"/>
    </source>
</evidence>
<evidence type="ECO:0000256" key="5">
    <source>
        <dbReference type="ARBA" id="ARBA00023274"/>
    </source>
</evidence>
<dbReference type="SUPFAM" id="SSF54768">
    <property type="entry name" value="dsRNA-binding domain-like"/>
    <property type="match status" value="1"/>
</dbReference>
<reference evidence="9" key="1">
    <citation type="submission" date="2021-08" db="EMBL/GenBank/DDBJ databases">
        <authorList>
            <person name="Misof B."/>
            <person name="Oliver O."/>
            <person name="Podsiadlowski L."/>
            <person name="Donath A."/>
            <person name="Peters R."/>
            <person name="Mayer C."/>
            <person name="Rust J."/>
            <person name="Gunkel S."/>
            <person name="Lesny P."/>
            <person name="Martin S."/>
            <person name="Oeyen J.P."/>
            <person name="Petersen M."/>
            <person name="Panagiotis P."/>
            <person name="Wilbrandt J."/>
            <person name="Tanja T."/>
        </authorList>
    </citation>
    <scope>NUCLEOTIDE SEQUENCE</scope>
    <source>
        <strain evidence="9">GBR_01_08_01A</strain>
        <tissue evidence="9">Thorax + abdomen</tissue>
    </source>
</reference>
<dbReference type="InterPro" id="IPR036389">
    <property type="entry name" value="RNase_III_sf"/>
</dbReference>
<evidence type="ECO:0000313" key="10">
    <source>
        <dbReference type="Proteomes" id="UP001258017"/>
    </source>
</evidence>
<accession>A0AAD9VMH8</accession>
<dbReference type="InterPro" id="IPR055189">
    <property type="entry name" value="RM44_endonuclase"/>
</dbReference>
<evidence type="ECO:0000256" key="1">
    <source>
        <dbReference type="ARBA" id="ARBA00004173"/>
    </source>
</evidence>
<keyword evidence="10" id="KW-1185">Reference proteome</keyword>
<dbReference type="InterPro" id="IPR044444">
    <property type="entry name" value="Ribosomal_mL44_DSRM_metazoa"/>
</dbReference>
<dbReference type="GO" id="GO:0004525">
    <property type="term" value="F:ribonuclease III activity"/>
    <property type="evidence" value="ECO:0007669"/>
    <property type="project" value="InterPro"/>
</dbReference>
<dbReference type="Gene3D" id="3.30.160.20">
    <property type="match status" value="1"/>
</dbReference>
<comment type="subcellular location">
    <subcellularLocation>
        <location evidence="1">Mitochondrion</location>
    </subcellularLocation>
</comment>
<keyword evidence="2" id="KW-0809">Transit peptide</keyword>
<dbReference type="PROSITE" id="PS50142">
    <property type="entry name" value="RNASE_3_2"/>
    <property type="match status" value="1"/>
</dbReference>
<dbReference type="GO" id="GO:0005739">
    <property type="term" value="C:mitochondrion"/>
    <property type="evidence" value="ECO:0007669"/>
    <property type="project" value="UniProtKB-SubCell"/>
</dbReference>
<sequence length="317" mass="35791">MNALRSLTKVLVLNTGYRPVHVEGKRYIKRWVAATHKEITKRKRQLPPQPKPIRSNFLEWNRNAEIFAFNERLHEKFDTALINRALIHRSYIIKEEENQRKQGIEDPKLDIKDNRDLIERGKEFTSKVVQKYLSETLPSVPKHGIMAFHDYLLSEESLATASLHIGTTDLILTAEHPVVNETLANTFLALVAALIESVNANHAAIFVRDFLITLLADKELASIWSPNEPLKALNDILLKEGRGPPEPRLIAQAGKNTLLAAYHVAVYSDKKFLGSGCGINIQEAKEVAATDALCRIYGLVDSSRPVKFNKVIEMESQ</sequence>
<gene>
    <name evidence="9" type="ORF">KPH14_012512</name>
</gene>
<evidence type="ECO:0000256" key="4">
    <source>
        <dbReference type="ARBA" id="ARBA00023128"/>
    </source>
</evidence>